<dbReference type="AlphaFoldDB" id="A0A0P0XUD6"/>
<reference evidence="1 2" key="1">
    <citation type="journal article" date="2005" name="Nature">
        <title>The map-based sequence of the rice genome.</title>
        <authorList>
            <consortium name="International rice genome sequencing project (IRGSP)"/>
            <person name="Matsumoto T."/>
            <person name="Wu J."/>
            <person name="Kanamori H."/>
            <person name="Katayose Y."/>
            <person name="Fujisawa M."/>
            <person name="Namiki N."/>
            <person name="Mizuno H."/>
            <person name="Yamamoto K."/>
            <person name="Antonio B.A."/>
            <person name="Baba T."/>
            <person name="Sakata K."/>
            <person name="Nagamura Y."/>
            <person name="Aoki H."/>
            <person name="Arikawa K."/>
            <person name="Arita K."/>
            <person name="Bito T."/>
            <person name="Chiden Y."/>
            <person name="Fujitsuka N."/>
            <person name="Fukunaka R."/>
            <person name="Hamada M."/>
            <person name="Harada C."/>
            <person name="Hayashi A."/>
            <person name="Hijishita S."/>
            <person name="Honda M."/>
            <person name="Hosokawa S."/>
            <person name="Ichikawa Y."/>
            <person name="Idonuma A."/>
            <person name="Iijima M."/>
            <person name="Ikeda M."/>
            <person name="Ikeno M."/>
            <person name="Ito K."/>
            <person name="Ito S."/>
            <person name="Ito T."/>
            <person name="Ito Y."/>
            <person name="Ito Y."/>
            <person name="Iwabuchi A."/>
            <person name="Kamiya K."/>
            <person name="Karasawa W."/>
            <person name="Kurita K."/>
            <person name="Katagiri S."/>
            <person name="Kikuta A."/>
            <person name="Kobayashi H."/>
            <person name="Kobayashi N."/>
            <person name="Machita K."/>
            <person name="Maehara T."/>
            <person name="Masukawa M."/>
            <person name="Mizubayashi T."/>
            <person name="Mukai Y."/>
            <person name="Nagasaki H."/>
            <person name="Nagata Y."/>
            <person name="Naito S."/>
            <person name="Nakashima M."/>
            <person name="Nakama Y."/>
            <person name="Nakamichi Y."/>
            <person name="Nakamura M."/>
            <person name="Meguro A."/>
            <person name="Negishi M."/>
            <person name="Ohta I."/>
            <person name="Ohta T."/>
            <person name="Okamoto M."/>
            <person name="Ono N."/>
            <person name="Saji S."/>
            <person name="Sakaguchi M."/>
            <person name="Sakai K."/>
            <person name="Shibata M."/>
            <person name="Shimokawa T."/>
            <person name="Song J."/>
            <person name="Takazaki Y."/>
            <person name="Terasawa K."/>
            <person name="Tsugane M."/>
            <person name="Tsuji K."/>
            <person name="Ueda S."/>
            <person name="Waki K."/>
            <person name="Yamagata H."/>
            <person name="Yamamoto M."/>
            <person name="Yamamoto S."/>
            <person name="Yamane H."/>
            <person name="Yoshiki S."/>
            <person name="Yoshihara R."/>
            <person name="Yukawa K."/>
            <person name="Zhong H."/>
            <person name="Yano M."/>
            <person name="Yuan Q."/>
            <person name="Ouyang S."/>
            <person name="Liu J."/>
            <person name="Jones K.M."/>
            <person name="Gansberger K."/>
            <person name="Moffat K."/>
            <person name="Hill J."/>
            <person name="Bera J."/>
            <person name="Fadrosh D."/>
            <person name="Jin S."/>
            <person name="Johri S."/>
            <person name="Kim M."/>
            <person name="Overton L."/>
            <person name="Reardon M."/>
            <person name="Tsitrin T."/>
            <person name="Vuong H."/>
            <person name="Weaver B."/>
            <person name="Ciecko A."/>
            <person name="Tallon L."/>
            <person name="Jackson J."/>
            <person name="Pai G."/>
            <person name="Aken S.V."/>
            <person name="Utterback T."/>
            <person name="Reidmuller S."/>
            <person name="Feldblyum T."/>
            <person name="Hsiao J."/>
            <person name="Zismann V."/>
            <person name="Iobst S."/>
            <person name="de Vazeille A.R."/>
            <person name="Buell C.R."/>
            <person name="Ying K."/>
            <person name="Li Y."/>
            <person name="Lu T."/>
            <person name="Huang Y."/>
            <person name="Zhao Q."/>
            <person name="Feng Q."/>
            <person name="Zhang L."/>
            <person name="Zhu J."/>
            <person name="Weng Q."/>
            <person name="Mu J."/>
            <person name="Lu Y."/>
            <person name="Fan D."/>
            <person name="Liu Y."/>
            <person name="Guan J."/>
            <person name="Zhang Y."/>
            <person name="Yu S."/>
            <person name="Liu X."/>
            <person name="Zhang Y."/>
            <person name="Hong G."/>
            <person name="Han B."/>
            <person name="Choisne N."/>
            <person name="Demange N."/>
            <person name="Orjeda G."/>
            <person name="Samain S."/>
            <person name="Cattolico L."/>
            <person name="Pelletier E."/>
            <person name="Couloux A."/>
            <person name="Segurens B."/>
            <person name="Wincker P."/>
            <person name="D'Hont A."/>
            <person name="Scarpelli C."/>
            <person name="Weissenbach J."/>
            <person name="Salanoubat M."/>
            <person name="Quetier F."/>
            <person name="Yu Y."/>
            <person name="Kim H.R."/>
            <person name="Rambo T."/>
            <person name="Currie J."/>
            <person name="Collura K."/>
            <person name="Luo M."/>
            <person name="Yang T."/>
            <person name="Ammiraju J.S.S."/>
            <person name="Engler F."/>
            <person name="Soderlund C."/>
            <person name="Wing R.A."/>
            <person name="Palmer L.E."/>
            <person name="de la Bastide M."/>
            <person name="Spiegel L."/>
            <person name="Nascimento L."/>
            <person name="Zutavern T."/>
            <person name="O'Shaughnessy A."/>
            <person name="Dike S."/>
            <person name="Dedhia N."/>
            <person name="Preston R."/>
            <person name="Balija V."/>
            <person name="McCombie W.R."/>
            <person name="Chow T."/>
            <person name="Chen H."/>
            <person name="Chung M."/>
            <person name="Chen C."/>
            <person name="Shaw J."/>
            <person name="Wu H."/>
            <person name="Hsiao K."/>
            <person name="Chao Y."/>
            <person name="Chu M."/>
            <person name="Cheng C."/>
            <person name="Hour A."/>
            <person name="Lee P."/>
            <person name="Lin S."/>
            <person name="Lin Y."/>
            <person name="Liou J."/>
            <person name="Liu S."/>
            <person name="Hsing Y."/>
            <person name="Raghuvanshi S."/>
            <person name="Mohanty A."/>
            <person name="Bharti A.K."/>
            <person name="Gaur A."/>
            <person name="Gupta V."/>
            <person name="Kumar D."/>
            <person name="Ravi V."/>
            <person name="Vij S."/>
            <person name="Kapur A."/>
            <person name="Khurana P."/>
            <person name="Khurana P."/>
            <person name="Khurana J.P."/>
            <person name="Tyagi A.K."/>
            <person name="Gaikwad K."/>
            <person name="Singh A."/>
            <person name="Dalal V."/>
            <person name="Srivastava S."/>
            <person name="Dixit A."/>
            <person name="Pal A.K."/>
            <person name="Ghazi I.A."/>
            <person name="Yadav M."/>
            <person name="Pandit A."/>
            <person name="Bhargava A."/>
            <person name="Sureshbabu K."/>
            <person name="Batra K."/>
            <person name="Sharma T.R."/>
            <person name="Mohapatra T."/>
            <person name="Singh N.K."/>
            <person name="Messing J."/>
            <person name="Nelson A.B."/>
            <person name="Fuks G."/>
            <person name="Kavchok S."/>
            <person name="Keizer G."/>
            <person name="Linton E."/>
            <person name="Llaca V."/>
            <person name="Song R."/>
            <person name="Tanyolac B."/>
            <person name="Young S."/>
            <person name="Ho-Il K."/>
            <person name="Hahn J.H."/>
            <person name="Sangsakoo G."/>
            <person name="Vanavichit A."/>
            <person name="de Mattos Luiz.A.T."/>
            <person name="Zimmer P.D."/>
            <person name="Malone G."/>
            <person name="Dellagostin O."/>
            <person name="de Oliveira A.C."/>
            <person name="Bevan M."/>
            <person name="Bancroft I."/>
            <person name="Minx P."/>
            <person name="Cordum H."/>
            <person name="Wilson R."/>
            <person name="Cheng Z."/>
            <person name="Jin W."/>
            <person name="Jiang J."/>
            <person name="Leong S.A."/>
            <person name="Iwama H."/>
            <person name="Gojobori T."/>
            <person name="Itoh T."/>
            <person name="Niimura Y."/>
            <person name="Fujii Y."/>
            <person name="Habara T."/>
            <person name="Sakai H."/>
            <person name="Sato Y."/>
            <person name="Wilson G."/>
            <person name="Kumar K."/>
            <person name="McCouch S."/>
            <person name="Juretic N."/>
            <person name="Hoen D."/>
            <person name="Wright S."/>
            <person name="Bruskiewich R."/>
            <person name="Bureau T."/>
            <person name="Miyao A."/>
            <person name="Hirochika H."/>
            <person name="Nishikawa T."/>
            <person name="Kadowaki K."/>
            <person name="Sugiura M."/>
            <person name="Burr B."/>
            <person name="Sasaki T."/>
        </authorList>
    </citation>
    <scope>NUCLEOTIDE SEQUENCE [LARGE SCALE GENOMIC DNA]</scope>
    <source>
        <strain evidence="2">cv. Nipponbare</strain>
    </source>
</reference>
<proteinExistence type="predicted"/>
<dbReference type="Gramene" id="Os10t0408700-03">
    <property type="protein sequence ID" value="Os10t0408700-03"/>
    <property type="gene ID" value="Os10g0408700"/>
</dbReference>
<sequence length="104" mass="12068">SCCCLGSTRRKCLCGDSSQLRRSRPTAYVHDRCVTRAEKDHPLLMQFFKQVDKSSKYYEFRCKTRLVKPSILHFQNLYKEGLLEQLLQSTALLVSWSLGRHLSA</sequence>
<dbReference type="EMBL" id="AP008216">
    <property type="protein sequence ID" value="BAH94872.1"/>
    <property type="molecule type" value="Genomic_DNA"/>
</dbReference>
<protein>
    <submittedName>
        <fullName evidence="1">Os10g0408700 protein</fullName>
    </submittedName>
</protein>
<gene>
    <name evidence="1" type="ordered locus">Os10g0408700</name>
</gene>
<evidence type="ECO:0000313" key="1">
    <source>
        <dbReference type="EMBL" id="BAH94872.1"/>
    </source>
</evidence>
<accession>A0A0P0XUD6</accession>
<feature type="non-terminal residue" evidence="1">
    <location>
        <position position="1"/>
    </location>
</feature>
<reference evidence="2" key="2">
    <citation type="journal article" date="2008" name="Nucleic Acids Res.">
        <title>The rice annotation project database (RAP-DB): 2008 update.</title>
        <authorList>
            <consortium name="The rice annotation project (RAP)"/>
        </authorList>
    </citation>
    <scope>GENOME REANNOTATION</scope>
    <source>
        <strain evidence="2">cv. Nipponbare</strain>
    </source>
</reference>
<dbReference type="KEGG" id="dosa:Os10g0408700"/>
<evidence type="ECO:0000313" key="2">
    <source>
        <dbReference type="Proteomes" id="UP000000763"/>
    </source>
</evidence>
<organism evidence="1 2">
    <name type="scientific">Oryza sativa subsp. japonica</name>
    <name type="common">Rice</name>
    <dbReference type="NCBI Taxonomy" id="39947"/>
    <lineage>
        <taxon>Eukaryota</taxon>
        <taxon>Viridiplantae</taxon>
        <taxon>Streptophyta</taxon>
        <taxon>Embryophyta</taxon>
        <taxon>Tracheophyta</taxon>
        <taxon>Spermatophyta</taxon>
        <taxon>Magnoliopsida</taxon>
        <taxon>Liliopsida</taxon>
        <taxon>Poales</taxon>
        <taxon>Poaceae</taxon>
        <taxon>BOP clade</taxon>
        <taxon>Oryzoideae</taxon>
        <taxon>Oryzeae</taxon>
        <taxon>Oryzinae</taxon>
        <taxon>Oryza</taxon>
        <taxon>Oryza sativa</taxon>
    </lineage>
</organism>
<name>A0A0P0XUD6_ORYSJ</name>
<dbReference type="Proteomes" id="UP000000763">
    <property type="component" value="Chromosome 10"/>
</dbReference>